<keyword evidence="3" id="KW-1185">Reference proteome</keyword>
<comment type="caution">
    <text evidence="2">The sequence shown here is derived from an EMBL/GenBank/DDBJ whole genome shotgun (WGS) entry which is preliminary data.</text>
</comment>
<name>A0A8X6XB06_9ARAC</name>
<feature type="transmembrane region" description="Helical" evidence="1">
    <location>
        <begin position="198"/>
        <end position="218"/>
    </location>
</feature>
<dbReference type="EMBL" id="BMAV01007206">
    <property type="protein sequence ID" value="GFY49899.1"/>
    <property type="molecule type" value="Genomic_DNA"/>
</dbReference>
<feature type="transmembrane region" description="Helical" evidence="1">
    <location>
        <begin position="122"/>
        <end position="143"/>
    </location>
</feature>
<evidence type="ECO:0000256" key="1">
    <source>
        <dbReference type="SAM" id="Phobius"/>
    </source>
</evidence>
<keyword evidence="1" id="KW-1133">Transmembrane helix</keyword>
<dbReference type="OrthoDB" id="6435032at2759"/>
<feature type="transmembrane region" description="Helical" evidence="1">
    <location>
        <begin position="56"/>
        <end position="77"/>
    </location>
</feature>
<gene>
    <name evidence="2" type="primary">AVEN_82653_1</name>
    <name evidence="2" type="ORF">TNIN_489991</name>
</gene>
<proteinExistence type="predicted"/>
<feature type="transmembrane region" description="Helical" evidence="1">
    <location>
        <begin position="83"/>
        <end position="102"/>
    </location>
</feature>
<feature type="transmembrane region" description="Helical" evidence="1">
    <location>
        <begin position="28"/>
        <end position="44"/>
    </location>
</feature>
<organism evidence="2 3">
    <name type="scientific">Trichonephila inaurata madagascariensis</name>
    <dbReference type="NCBI Taxonomy" id="2747483"/>
    <lineage>
        <taxon>Eukaryota</taxon>
        <taxon>Metazoa</taxon>
        <taxon>Ecdysozoa</taxon>
        <taxon>Arthropoda</taxon>
        <taxon>Chelicerata</taxon>
        <taxon>Arachnida</taxon>
        <taxon>Araneae</taxon>
        <taxon>Araneomorphae</taxon>
        <taxon>Entelegynae</taxon>
        <taxon>Araneoidea</taxon>
        <taxon>Nephilidae</taxon>
        <taxon>Trichonephila</taxon>
        <taxon>Trichonephila inaurata</taxon>
    </lineage>
</organism>
<evidence type="ECO:0008006" key="4">
    <source>
        <dbReference type="Google" id="ProtNLM"/>
    </source>
</evidence>
<evidence type="ECO:0000313" key="2">
    <source>
        <dbReference type="EMBL" id="GFY49899.1"/>
    </source>
</evidence>
<feature type="transmembrane region" description="Helical" evidence="1">
    <location>
        <begin position="248"/>
        <end position="267"/>
    </location>
</feature>
<protein>
    <recommendedName>
        <fullName evidence="4">Gustatory receptor</fullName>
    </recommendedName>
</protein>
<accession>A0A8X6XB06</accession>
<keyword evidence="1" id="KW-0812">Transmembrane</keyword>
<sequence>MYKVPVITLSTKLSWTNKAKPLKTSKELIFNPLIIFFALHGLSLRNQRPNNNVLKFLALLYHVLWLIGTLGTVMCLINLPSSFYTFSAVVKVVSLCMWWILFKSRRKIYQLLRALGRLHTQLIGHVPPFYKTLKISLIFWIIFTMVPGMNNVYDTVTKNTVLSTCFHIHIPLPNKAARICAYFLIQTNHQFINWSLSYFVNLLIIFCCWEVNLLIDALDKRVNKNFSKALLEVHEQLFETILMMEDSLSLTCFFVLIRLFMEFFRIFSLLFKFVKGKPQSVSVINASSYAIFTGSFFIVMIFTADNVQKGFNDLHRRLVKKSLQSKASKDVSLSDFQSLGWSESVVLTGWGIFELKKKLILSTMASLITYGVLLQQLQQ</sequence>
<dbReference type="Proteomes" id="UP000886998">
    <property type="component" value="Unassembled WGS sequence"/>
</dbReference>
<evidence type="ECO:0000313" key="3">
    <source>
        <dbReference type="Proteomes" id="UP000886998"/>
    </source>
</evidence>
<keyword evidence="1" id="KW-0472">Membrane</keyword>
<dbReference type="AlphaFoldDB" id="A0A8X6XB06"/>
<feature type="transmembrane region" description="Helical" evidence="1">
    <location>
        <begin position="287"/>
        <end position="307"/>
    </location>
</feature>
<reference evidence="2" key="1">
    <citation type="submission" date="2020-08" db="EMBL/GenBank/DDBJ databases">
        <title>Multicomponent nature underlies the extraordinary mechanical properties of spider dragline silk.</title>
        <authorList>
            <person name="Kono N."/>
            <person name="Nakamura H."/>
            <person name="Mori M."/>
            <person name="Yoshida Y."/>
            <person name="Ohtoshi R."/>
            <person name="Malay A.D."/>
            <person name="Moran D.A.P."/>
            <person name="Tomita M."/>
            <person name="Numata K."/>
            <person name="Arakawa K."/>
        </authorList>
    </citation>
    <scope>NUCLEOTIDE SEQUENCE</scope>
</reference>